<evidence type="ECO:0008006" key="6">
    <source>
        <dbReference type="Google" id="ProtNLM"/>
    </source>
</evidence>
<dbReference type="AlphaFoldDB" id="A0A0Q3QLI6"/>
<dbReference type="InterPro" id="IPR020287">
    <property type="entry name" value="Tail_sheath_C"/>
</dbReference>
<evidence type="ECO:0000259" key="2">
    <source>
        <dbReference type="Pfam" id="PF04984"/>
    </source>
</evidence>
<organism evidence="4 5">
    <name type="scientific">Cytobacillus solani</name>
    <dbReference type="NCBI Taxonomy" id="1637975"/>
    <lineage>
        <taxon>Bacteria</taxon>
        <taxon>Bacillati</taxon>
        <taxon>Bacillota</taxon>
        <taxon>Bacilli</taxon>
        <taxon>Bacillales</taxon>
        <taxon>Bacillaceae</taxon>
        <taxon>Cytobacillus</taxon>
    </lineage>
</organism>
<comment type="similarity">
    <text evidence="1">Belongs to the myoviridae tail sheath protein family.</text>
</comment>
<feature type="domain" description="Tail sheath protein C-terminal" evidence="3">
    <location>
        <begin position="259"/>
        <end position="351"/>
    </location>
</feature>
<reference evidence="4 5" key="1">
    <citation type="submission" date="2015-09" db="EMBL/GenBank/DDBJ databases">
        <title>Genome sequencing project for genomic taxonomy and phylogenomics of Bacillus-like bacteria.</title>
        <authorList>
            <person name="Liu B."/>
            <person name="Wang J."/>
            <person name="Zhu Y."/>
            <person name="Liu G."/>
            <person name="Chen Q."/>
            <person name="Chen Z."/>
            <person name="Lan J."/>
            <person name="Che J."/>
            <person name="Ge C."/>
            <person name="Shi H."/>
            <person name="Pan Z."/>
            <person name="Liu X."/>
        </authorList>
    </citation>
    <scope>NUCLEOTIDE SEQUENCE [LARGE SCALE GENOMIC DNA]</scope>
    <source>
        <strain evidence="4 5">FJAT-18043</strain>
    </source>
</reference>
<gene>
    <name evidence="4" type="ORF">AN957_09930</name>
</gene>
<evidence type="ECO:0000259" key="3">
    <source>
        <dbReference type="Pfam" id="PF17482"/>
    </source>
</evidence>
<sequence>MSITQWDPTALPIRPGLYTNFVEAAIAQITGGARGVVAIPLKKHAGQAVAKKFYTIEREGDAIIMFGQANIQSVVFALAGGAKEVLVYTMPTIDGAVTEEIAYTEAREAFEARPFNVFVYDGEISATQQDATVVWRERNETEKKHFFFVTGGDAVADQDPATGNARTTKFADDATVNLITGVTIGDKDYTSAEYSAHIAGLIAGTPINRSITYAQVRVDDVTKRLRNSEIVTALQTGSLVLVHDGEKVIVEQGITTGKQKIRKVRARQAIATDVEKTARDHYIGKLDNNEDGQMALINAIKAYLETLEVNNVVTDIVVTLDPQRESKGDQVFLFISITEIDSMERIFLTISTQ</sequence>
<evidence type="ECO:0000313" key="5">
    <source>
        <dbReference type="Proteomes" id="UP000050996"/>
    </source>
</evidence>
<proteinExistence type="inferred from homology"/>
<evidence type="ECO:0000313" key="4">
    <source>
        <dbReference type="EMBL" id="KQL18857.1"/>
    </source>
</evidence>
<name>A0A0Q3QLI6_9BACI</name>
<dbReference type="Proteomes" id="UP000050996">
    <property type="component" value="Unassembled WGS sequence"/>
</dbReference>
<dbReference type="PATRIC" id="fig|1637975.4.peg.1769"/>
<dbReference type="EMBL" id="LJIX01000006">
    <property type="protein sequence ID" value="KQL18857.1"/>
    <property type="molecule type" value="Genomic_DNA"/>
</dbReference>
<dbReference type="Pfam" id="PF17482">
    <property type="entry name" value="Phage_sheath_1C"/>
    <property type="match status" value="1"/>
</dbReference>
<feature type="domain" description="Tail sheath protein subtilisin-like" evidence="2">
    <location>
        <begin position="102"/>
        <end position="256"/>
    </location>
</feature>
<dbReference type="Gene3D" id="3.30.1370.220">
    <property type="match status" value="1"/>
</dbReference>
<dbReference type="RefSeq" id="WP_056683868.1">
    <property type="nucleotide sequence ID" value="NZ_LJIX01000006.1"/>
</dbReference>
<evidence type="ECO:0000256" key="1">
    <source>
        <dbReference type="ARBA" id="ARBA00008005"/>
    </source>
</evidence>
<dbReference type="Gene3D" id="3.30.360.90">
    <property type="match status" value="1"/>
</dbReference>
<dbReference type="STRING" id="1637975.AN957_09930"/>
<dbReference type="Pfam" id="PF04984">
    <property type="entry name" value="Phage_sheath_1"/>
    <property type="match status" value="1"/>
</dbReference>
<accession>A0A0Q3QLI6</accession>
<comment type="caution">
    <text evidence="4">The sequence shown here is derived from an EMBL/GenBank/DDBJ whole genome shotgun (WGS) entry which is preliminary data.</text>
</comment>
<protein>
    <recommendedName>
        <fullName evidence="6">Phage tail sheath protein</fullName>
    </recommendedName>
</protein>
<dbReference type="InterPro" id="IPR035089">
    <property type="entry name" value="Phage_sheath_subtilisin"/>
</dbReference>
<dbReference type="Gene3D" id="3.40.50.11790">
    <property type="match status" value="1"/>
</dbReference>
<keyword evidence="5" id="KW-1185">Reference proteome</keyword>